<organism evidence="2 3">
    <name type="scientific">Pedobacter rhodius</name>
    <dbReference type="NCBI Taxonomy" id="3004098"/>
    <lineage>
        <taxon>Bacteria</taxon>
        <taxon>Pseudomonadati</taxon>
        <taxon>Bacteroidota</taxon>
        <taxon>Sphingobacteriia</taxon>
        <taxon>Sphingobacteriales</taxon>
        <taxon>Sphingobacteriaceae</taxon>
        <taxon>Pedobacter</taxon>
    </lineage>
</organism>
<dbReference type="InterPro" id="IPR036291">
    <property type="entry name" value="NAD(P)-bd_dom_sf"/>
</dbReference>
<dbReference type="GO" id="GO:0047733">
    <property type="term" value="F:CDP-glucose 4,6-dehydratase activity"/>
    <property type="evidence" value="ECO:0007669"/>
    <property type="project" value="UniProtKB-EC"/>
</dbReference>
<evidence type="ECO:0000313" key="3">
    <source>
        <dbReference type="Proteomes" id="UP001144341"/>
    </source>
</evidence>
<keyword evidence="2" id="KW-0456">Lyase</keyword>
<dbReference type="Pfam" id="PF16363">
    <property type="entry name" value="GDP_Man_Dehyd"/>
    <property type="match status" value="1"/>
</dbReference>
<accession>A0ABT4L2S4</accession>
<dbReference type="EC" id="4.2.1.45" evidence="2"/>
<evidence type="ECO:0000259" key="1">
    <source>
        <dbReference type="Pfam" id="PF16363"/>
    </source>
</evidence>
<gene>
    <name evidence="2" type="primary">rfbG</name>
    <name evidence="2" type="ORF">O0931_13715</name>
</gene>
<dbReference type="Gene3D" id="3.40.50.720">
    <property type="entry name" value="NAD(P)-binding Rossmann-like Domain"/>
    <property type="match status" value="1"/>
</dbReference>
<dbReference type="Proteomes" id="UP001144341">
    <property type="component" value="Unassembled WGS sequence"/>
</dbReference>
<dbReference type="PANTHER" id="PTHR43000">
    <property type="entry name" value="DTDP-D-GLUCOSE 4,6-DEHYDRATASE-RELATED"/>
    <property type="match status" value="1"/>
</dbReference>
<keyword evidence="3" id="KW-1185">Reference proteome</keyword>
<protein>
    <submittedName>
        <fullName evidence="2">CDP-glucose 4,6-dehydratase</fullName>
        <ecNumber evidence="2">4.2.1.45</ecNumber>
    </submittedName>
</protein>
<dbReference type="SUPFAM" id="SSF51735">
    <property type="entry name" value="NAD(P)-binding Rossmann-fold domains"/>
    <property type="match status" value="1"/>
</dbReference>
<dbReference type="EMBL" id="JAPWGL010000003">
    <property type="protein sequence ID" value="MCZ4224368.1"/>
    <property type="molecule type" value="Genomic_DNA"/>
</dbReference>
<dbReference type="InterPro" id="IPR016040">
    <property type="entry name" value="NAD(P)-bd_dom"/>
</dbReference>
<dbReference type="InterPro" id="IPR013445">
    <property type="entry name" value="CDP_4_6_deHydtase"/>
</dbReference>
<sequence length="367" mass="41487">MMEKLRSTYQGKKVLITGHTGFKGAWLLKTLNMLGAEIKGYALEPETKSDLYHLIDGNDICHSVIGDLRNREKLKKEVFDFQPDFIFHLAAQPLVRLSYEIPSETFEVNAIGTANLLDAVRILENKCSVVLITTDKVYYNNEWDYPYRENDRLGGYDPYSASKACAELVIDSYRNSFFNISKYNVHQKGIAVGRAGNVIGGGDWSKNRLIPDIAKALLEDNQIILRNPGSVRPWQHVLEPIGGYLLLGAALSVEPVKFGDAYNFGPNSSDALSVEEMLKLAIKCWGSGTFRVERDANQLHEAGLLKLDISKATADLKWLPKWNADSTVKKTIEWYQHFSAHPAEIKGFTERQINEYFHLTELEINQQ</sequence>
<dbReference type="RefSeq" id="WP_269416140.1">
    <property type="nucleotide sequence ID" value="NZ_JAPWGL010000003.1"/>
</dbReference>
<dbReference type="NCBIfam" id="TIGR02622">
    <property type="entry name" value="CDP_4_6_dhtase"/>
    <property type="match status" value="1"/>
</dbReference>
<evidence type="ECO:0000313" key="2">
    <source>
        <dbReference type="EMBL" id="MCZ4224368.1"/>
    </source>
</evidence>
<name>A0ABT4L2S4_9SPHI</name>
<dbReference type="Gene3D" id="3.90.25.10">
    <property type="entry name" value="UDP-galactose 4-epimerase, domain 1"/>
    <property type="match status" value="1"/>
</dbReference>
<feature type="domain" description="NAD(P)-binding" evidence="1">
    <location>
        <begin position="15"/>
        <end position="331"/>
    </location>
</feature>
<dbReference type="CDD" id="cd05252">
    <property type="entry name" value="CDP_GD_SDR_e"/>
    <property type="match status" value="1"/>
</dbReference>
<comment type="caution">
    <text evidence="2">The sequence shown here is derived from an EMBL/GenBank/DDBJ whole genome shotgun (WGS) entry which is preliminary data.</text>
</comment>
<reference evidence="2" key="1">
    <citation type="submission" date="2022-12" db="EMBL/GenBank/DDBJ databases">
        <title>Genome sequence of SJ11.</title>
        <authorList>
            <person name="Woo H."/>
        </authorList>
    </citation>
    <scope>NUCLEOTIDE SEQUENCE</scope>
    <source>
        <strain evidence="2">SJ11</strain>
    </source>
</reference>
<proteinExistence type="predicted"/>